<reference evidence="2 3" key="1">
    <citation type="submission" date="2019-03" db="EMBL/GenBank/DDBJ databases">
        <title>Algoriphagus aquimaris sp. nov., isolated form marine sediment in Pohang, Korea.</title>
        <authorList>
            <person name="Kim J."/>
            <person name="Yoon S.-H."/>
            <person name="Lee S.-S."/>
        </authorList>
    </citation>
    <scope>NUCLEOTIDE SEQUENCE [LARGE SCALE GENOMIC DNA]</scope>
    <source>
        <strain evidence="2 3">F21</strain>
    </source>
</reference>
<dbReference type="NCBIfam" id="TIGR00149">
    <property type="entry name" value="TIGR00149_YjbQ"/>
    <property type="match status" value="1"/>
</dbReference>
<name>A0A4V3AQU7_9BACT</name>
<proteinExistence type="inferred from homology"/>
<dbReference type="PANTHER" id="PTHR30615">
    <property type="entry name" value="UNCHARACTERIZED PROTEIN YJBQ-RELATED"/>
    <property type="match status" value="1"/>
</dbReference>
<dbReference type="EMBL" id="SMUW01000034">
    <property type="protein sequence ID" value="TDK44087.1"/>
    <property type="molecule type" value="Genomic_DNA"/>
</dbReference>
<gene>
    <name evidence="2" type="ORF">E1898_10420</name>
</gene>
<dbReference type="InterPro" id="IPR001602">
    <property type="entry name" value="UPF0047_YjbQ-like"/>
</dbReference>
<dbReference type="InterPro" id="IPR035917">
    <property type="entry name" value="YjbQ-like_sf"/>
</dbReference>
<dbReference type="RefSeq" id="WP_133390816.1">
    <property type="nucleotide sequence ID" value="NZ_SMUW01000034.1"/>
</dbReference>
<evidence type="ECO:0000256" key="1">
    <source>
        <dbReference type="ARBA" id="ARBA00005534"/>
    </source>
</evidence>
<protein>
    <submittedName>
        <fullName evidence="2">YjbQ family protein</fullName>
    </submittedName>
</protein>
<evidence type="ECO:0000313" key="2">
    <source>
        <dbReference type="EMBL" id="TDK44087.1"/>
    </source>
</evidence>
<dbReference type="AlphaFoldDB" id="A0A4V3AQU7"/>
<keyword evidence="3" id="KW-1185">Reference proteome</keyword>
<dbReference type="PANTHER" id="PTHR30615:SF8">
    <property type="entry name" value="UPF0047 PROTEIN C4A8.02C"/>
    <property type="match status" value="1"/>
</dbReference>
<dbReference type="Pfam" id="PF01894">
    <property type="entry name" value="YjbQ"/>
    <property type="match status" value="1"/>
</dbReference>
<comment type="similarity">
    <text evidence="1">Belongs to the UPF0047 family.</text>
</comment>
<organism evidence="2 3">
    <name type="scientific">Algoriphagus formosus</name>
    <dbReference type="NCBI Taxonomy" id="2007308"/>
    <lineage>
        <taxon>Bacteria</taxon>
        <taxon>Pseudomonadati</taxon>
        <taxon>Bacteroidota</taxon>
        <taxon>Cytophagia</taxon>
        <taxon>Cytophagales</taxon>
        <taxon>Cyclobacteriaceae</taxon>
        <taxon>Algoriphagus</taxon>
    </lineage>
</organism>
<dbReference type="Gene3D" id="2.60.120.460">
    <property type="entry name" value="YjbQ-like"/>
    <property type="match status" value="1"/>
</dbReference>
<accession>A0A4V3AQU7</accession>
<evidence type="ECO:0000313" key="3">
    <source>
        <dbReference type="Proteomes" id="UP000295438"/>
    </source>
</evidence>
<comment type="caution">
    <text evidence="2">The sequence shown here is derived from an EMBL/GenBank/DDBJ whole genome shotgun (WGS) entry which is preliminary data.</text>
</comment>
<dbReference type="Proteomes" id="UP000295438">
    <property type="component" value="Unassembled WGS sequence"/>
</dbReference>
<dbReference type="SUPFAM" id="SSF111038">
    <property type="entry name" value="YjbQ-like"/>
    <property type="match status" value="1"/>
</dbReference>
<dbReference type="PIRSF" id="PIRSF004681">
    <property type="entry name" value="UCP004681"/>
    <property type="match status" value="1"/>
</dbReference>
<sequence length="153" mass="17384">MNQFFQKAISLPSYPQGYHLITEKVLSAIPEIREIQIGFLQIFIQHTSAALTINENADPTVRKDFQTFVNELIPESYPRFIHTYEGPDDMPAHIKASFFDSSLQIPITGGKLNLGIWQGIYLCEFRRNASSRNLILTAFGTPRSDKSTIHKIV</sequence>